<dbReference type="Gene3D" id="3.20.20.80">
    <property type="entry name" value="Glycosidases"/>
    <property type="match status" value="1"/>
</dbReference>
<gene>
    <name evidence="8" type="ORF">INT44_007149</name>
</gene>
<dbReference type="AlphaFoldDB" id="A0A8H7UB92"/>
<dbReference type="GO" id="GO:0006004">
    <property type="term" value="P:fucose metabolic process"/>
    <property type="evidence" value="ECO:0007669"/>
    <property type="project" value="TreeGrafter"/>
</dbReference>
<dbReference type="InterPro" id="IPR017853">
    <property type="entry name" value="GH"/>
</dbReference>
<feature type="signal peptide" evidence="6">
    <location>
        <begin position="1"/>
        <end position="17"/>
    </location>
</feature>
<evidence type="ECO:0000259" key="7">
    <source>
        <dbReference type="Pfam" id="PF01120"/>
    </source>
</evidence>
<evidence type="ECO:0000313" key="8">
    <source>
        <dbReference type="EMBL" id="KAG2173558.1"/>
    </source>
</evidence>
<keyword evidence="3 6" id="KW-0732">Signal</keyword>
<dbReference type="SMART" id="SM00812">
    <property type="entry name" value="Alpha_L_fucos"/>
    <property type="match status" value="1"/>
</dbReference>
<dbReference type="SUPFAM" id="SSF49785">
    <property type="entry name" value="Galactose-binding domain-like"/>
    <property type="match status" value="1"/>
</dbReference>
<evidence type="ECO:0000256" key="1">
    <source>
        <dbReference type="ARBA" id="ARBA00007951"/>
    </source>
</evidence>
<evidence type="ECO:0000256" key="5">
    <source>
        <dbReference type="ARBA" id="ARBA00023295"/>
    </source>
</evidence>
<feature type="chain" id="PRO_5034288071" description="alpha-L-fucosidase" evidence="6">
    <location>
        <begin position="18"/>
        <end position="582"/>
    </location>
</feature>
<dbReference type="Pfam" id="PF01120">
    <property type="entry name" value="Alpha_L_fucos"/>
    <property type="match status" value="1"/>
</dbReference>
<evidence type="ECO:0000313" key="9">
    <source>
        <dbReference type="Proteomes" id="UP000612746"/>
    </source>
</evidence>
<organism evidence="8 9">
    <name type="scientific">Umbelopsis vinacea</name>
    <dbReference type="NCBI Taxonomy" id="44442"/>
    <lineage>
        <taxon>Eukaryota</taxon>
        <taxon>Fungi</taxon>
        <taxon>Fungi incertae sedis</taxon>
        <taxon>Mucoromycota</taxon>
        <taxon>Mucoromycotina</taxon>
        <taxon>Umbelopsidomycetes</taxon>
        <taxon>Umbelopsidales</taxon>
        <taxon>Umbelopsidaceae</taxon>
        <taxon>Umbelopsis</taxon>
    </lineage>
</organism>
<accession>A0A8H7UB92</accession>
<reference evidence="8" key="1">
    <citation type="submission" date="2020-12" db="EMBL/GenBank/DDBJ databases">
        <title>Metabolic potential, ecology and presence of endohyphal bacteria is reflected in genomic diversity of Mucoromycotina.</title>
        <authorList>
            <person name="Muszewska A."/>
            <person name="Okrasinska A."/>
            <person name="Steczkiewicz K."/>
            <person name="Drgas O."/>
            <person name="Orlowska M."/>
            <person name="Perlinska-Lenart U."/>
            <person name="Aleksandrzak-Piekarczyk T."/>
            <person name="Szatraj K."/>
            <person name="Zielenkiewicz U."/>
            <person name="Pilsyk S."/>
            <person name="Malc E."/>
            <person name="Mieczkowski P."/>
            <person name="Kruszewska J.S."/>
            <person name="Biernat P."/>
            <person name="Pawlowska J."/>
        </authorList>
    </citation>
    <scope>NUCLEOTIDE SEQUENCE</scope>
    <source>
        <strain evidence="8">WA0000051536</strain>
    </source>
</reference>
<dbReference type="PANTHER" id="PTHR10030:SF37">
    <property type="entry name" value="ALPHA-L-FUCOSIDASE-RELATED"/>
    <property type="match status" value="1"/>
</dbReference>
<dbReference type="SUPFAM" id="SSF51445">
    <property type="entry name" value="(Trans)glycosidases"/>
    <property type="match status" value="1"/>
</dbReference>
<dbReference type="InterPro" id="IPR057739">
    <property type="entry name" value="Glyco_hydro_29_N"/>
</dbReference>
<evidence type="ECO:0000256" key="3">
    <source>
        <dbReference type="ARBA" id="ARBA00022729"/>
    </source>
</evidence>
<dbReference type="EC" id="3.2.1.51" evidence="2"/>
<evidence type="ECO:0000256" key="4">
    <source>
        <dbReference type="ARBA" id="ARBA00022801"/>
    </source>
</evidence>
<proteinExistence type="inferred from homology"/>
<dbReference type="Proteomes" id="UP000612746">
    <property type="component" value="Unassembled WGS sequence"/>
</dbReference>
<dbReference type="InterPro" id="IPR008979">
    <property type="entry name" value="Galactose-bd-like_sf"/>
</dbReference>
<dbReference type="GO" id="GO:0016139">
    <property type="term" value="P:glycoside catabolic process"/>
    <property type="evidence" value="ECO:0007669"/>
    <property type="project" value="TreeGrafter"/>
</dbReference>
<dbReference type="OrthoDB" id="6039950at2759"/>
<dbReference type="GO" id="GO:0004560">
    <property type="term" value="F:alpha-L-fucosidase activity"/>
    <property type="evidence" value="ECO:0007669"/>
    <property type="project" value="UniProtKB-EC"/>
</dbReference>
<name>A0A8H7UB92_9FUNG</name>
<sequence>MLMRLALIASLLAAASALNDDCPSVHPNWTLEIPPNASNADILCAASKLWPTAAQVHEQENEMIGFTHFGVNTYTGLEIGTGDESPNIFQPDKLNTTQWAQTFKKAGFKRLILTTKHHDGFCLWPSRYTAHSVKSSSWRNGTGNVVKEFVNSVREAGLEVGLYLSPADIFQSKHADPVQYQNTSIVDPTDKPRFGSGSPNMTVSIPTLIKGDDRKPKKFYTFTLDDYNRYYMNQLYELLTEYGKISEVWFGEFKVRKKAYHSQRFLMIFLASTDGFNPLAGVSETLQRHDWATLSRELCPDCTLFSLIDSRWVGTEQGFARETEWNTIPLLGTGDQSLQYYQFAGNESEDASLPDGTLLPLGSDYNLTHANPQQLRWMPAETDVSIRPGWFNHQDEVPKNASTLNDIYYNSVGRNTVWLLNIPPNTHGLLNDTDVASVEEFASIRDATFKKNLASKAKVTSISPKGKKPASNALFDTDILDTYWHPNSLTGSVEASLGGKTTFNRVVLQENIKFGQRVQNFTVSAMANGRWTNIANGTTIGYKRILRIDSVTASSIRVTIGGSRNGFYLSTIGLYYEDEQAM</sequence>
<comment type="caution">
    <text evidence="8">The sequence shown here is derived from an EMBL/GenBank/DDBJ whole genome shotgun (WGS) entry which is preliminary data.</text>
</comment>
<feature type="domain" description="Glycoside hydrolase family 29 N-terminal" evidence="7">
    <location>
        <begin position="86"/>
        <end position="266"/>
    </location>
</feature>
<dbReference type="Gene3D" id="2.60.120.260">
    <property type="entry name" value="Galactose-binding domain-like"/>
    <property type="match status" value="1"/>
</dbReference>
<dbReference type="InterPro" id="IPR000933">
    <property type="entry name" value="Glyco_hydro_29"/>
</dbReference>
<dbReference type="EMBL" id="JAEPRA010000018">
    <property type="protein sequence ID" value="KAG2173558.1"/>
    <property type="molecule type" value="Genomic_DNA"/>
</dbReference>
<keyword evidence="5" id="KW-0326">Glycosidase</keyword>
<keyword evidence="9" id="KW-1185">Reference proteome</keyword>
<dbReference type="PANTHER" id="PTHR10030">
    <property type="entry name" value="ALPHA-L-FUCOSIDASE"/>
    <property type="match status" value="1"/>
</dbReference>
<protein>
    <recommendedName>
        <fullName evidence="2">alpha-L-fucosidase</fullName>
        <ecNumber evidence="2">3.2.1.51</ecNumber>
    </recommendedName>
</protein>
<evidence type="ECO:0000256" key="2">
    <source>
        <dbReference type="ARBA" id="ARBA00012662"/>
    </source>
</evidence>
<comment type="similarity">
    <text evidence="1">Belongs to the glycosyl hydrolase 29 family.</text>
</comment>
<keyword evidence="4" id="KW-0378">Hydrolase</keyword>
<evidence type="ECO:0000256" key="6">
    <source>
        <dbReference type="SAM" id="SignalP"/>
    </source>
</evidence>